<evidence type="ECO:0000313" key="3">
    <source>
        <dbReference type="EMBL" id="GIG19915.1"/>
    </source>
</evidence>
<dbReference type="EMBL" id="BONK01000002">
    <property type="protein sequence ID" value="GIG19915.1"/>
    <property type="molecule type" value="Genomic_DNA"/>
</dbReference>
<dbReference type="Proteomes" id="UP000632740">
    <property type="component" value="Unassembled WGS sequence"/>
</dbReference>
<organism evidence="3 4">
    <name type="scientific">Cellulomonas chitinilytica</name>
    <dbReference type="NCBI Taxonomy" id="398759"/>
    <lineage>
        <taxon>Bacteria</taxon>
        <taxon>Bacillati</taxon>
        <taxon>Actinomycetota</taxon>
        <taxon>Actinomycetes</taxon>
        <taxon>Micrococcales</taxon>
        <taxon>Cellulomonadaceae</taxon>
        <taxon>Cellulomonas</taxon>
    </lineage>
</organism>
<comment type="caution">
    <text evidence="3">The sequence shown here is derived from an EMBL/GenBank/DDBJ whole genome shotgun (WGS) entry which is preliminary data.</text>
</comment>
<proteinExistence type="predicted"/>
<evidence type="ECO:0000256" key="2">
    <source>
        <dbReference type="SAM" id="Phobius"/>
    </source>
</evidence>
<evidence type="ECO:0000313" key="4">
    <source>
        <dbReference type="Proteomes" id="UP000632740"/>
    </source>
</evidence>
<reference evidence="3" key="1">
    <citation type="submission" date="2021-01" db="EMBL/GenBank/DDBJ databases">
        <title>Whole genome shotgun sequence of Cellulomonas chitinilytica NBRC 110799.</title>
        <authorList>
            <person name="Komaki H."/>
            <person name="Tamura T."/>
        </authorList>
    </citation>
    <scope>NUCLEOTIDE SEQUENCE</scope>
    <source>
        <strain evidence="3">NBRC 110799</strain>
    </source>
</reference>
<keyword evidence="4" id="KW-1185">Reference proteome</keyword>
<dbReference type="RefSeq" id="WP_203748520.1">
    <property type="nucleotide sequence ID" value="NZ_BONK01000002.1"/>
</dbReference>
<evidence type="ECO:0000256" key="1">
    <source>
        <dbReference type="SAM" id="MobiDB-lite"/>
    </source>
</evidence>
<keyword evidence="2" id="KW-1133">Transmembrane helix</keyword>
<gene>
    <name evidence="3" type="ORF">Cch01nite_06390</name>
</gene>
<dbReference type="AlphaFoldDB" id="A0A919NZK0"/>
<protein>
    <submittedName>
        <fullName evidence="3">Uncharacterized protein</fullName>
    </submittedName>
</protein>
<keyword evidence="2" id="KW-0812">Transmembrane</keyword>
<keyword evidence="2" id="KW-0472">Membrane</keyword>
<feature type="region of interest" description="Disordered" evidence="1">
    <location>
        <begin position="73"/>
        <end position="93"/>
    </location>
</feature>
<accession>A0A919NZK0</accession>
<feature type="transmembrane region" description="Helical" evidence="2">
    <location>
        <begin position="51"/>
        <end position="69"/>
    </location>
</feature>
<sequence length="330" mass="33324">MSPTTTDEQTTELVAELRRKAAVGAPHTTWDAPTVIAAGRRRRRWQTARRSVGVAAVVVACAVALPVLLDRPDRGTVAPATEPTSAAPDTGPLVQEPRQVEVAPGVVASIGAARSDGSVDLGRLAATSASLISDDAGSGPLHAELHVEGPQLAGGFGVFPLDDGVGAPLGVWVLDAKDNPSDKVQLDRSTGRLAGPLEATSVFDPARGLIILSAGAAPTTLRDARVFLFATTGLLAGDGSGVHVVEIPTFAVPSGLTADSAAAARWFALEATGPAADGFAASPGGFAFAGADGTIVVPGCLDLSEAACEARTVPGLFEDVRGLLAEPSHG</sequence>
<name>A0A919NZK0_9CELL</name>